<dbReference type="PANTHER" id="PTHR43434:SF1">
    <property type="entry name" value="PHOSPHOGLYCOLATE PHOSPHATASE"/>
    <property type="match status" value="1"/>
</dbReference>
<dbReference type="InterPro" id="IPR041492">
    <property type="entry name" value="HAD_2"/>
</dbReference>
<proteinExistence type="predicted"/>
<dbReference type="RefSeq" id="WP_244349361.1">
    <property type="nucleotide sequence ID" value="NZ_JAFIRA010000006.1"/>
</dbReference>
<dbReference type="SFLD" id="SFLDS00003">
    <property type="entry name" value="Haloacid_Dehalogenase"/>
    <property type="match status" value="1"/>
</dbReference>
<dbReference type="InterPro" id="IPR006439">
    <property type="entry name" value="HAD-SF_hydro_IA"/>
</dbReference>
<keyword evidence="2" id="KW-1185">Reference proteome</keyword>
<comment type="caution">
    <text evidence="1">The sequence shown here is derived from an EMBL/GenBank/DDBJ whole genome shotgun (WGS) entry which is preliminary data.</text>
</comment>
<dbReference type="Gene3D" id="3.40.50.1000">
    <property type="entry name" value="HAD superfamily/HAD-like"/>
    <property type="match status" value="1"/>
</dbReference>
<dbReference type="NCBIfam" id="TIGR01549">
    <property type="entry name" value="HAD-SF-IA-v1"/>
    <property type="match status" value="1"/>
</dbReference>
<evidence type="ECO:0000313" key="1">
    <source>
        <dbReference type="EMBL" id="MCJ2542135.1"/>
    </source>
</evidence>
<sequence length="218" mass="24451">MVLKLLIFDFDGTLVDSEPGILEAIRHTAAALELPPEAVESWRQMIGIPLEKQLAALLPKHSQNRIPEAIEIYRCYYDAIRPYYSKPFPGILDLLADLAERIPLAIASSKRRESILPVLDQWGFGDLFEPIISPTEVTHPKPHPDSVERILAHHDLAPDHTVLIGDTEYDIEMARRAGVEAWGVGWGIHPLERLYQAGAEQGFADVQSLHQTLTELLI</sequence>
<dbReference type="InterPro" id="IPR023214">
    <property type="entry name" value="HAD_sf"/>
</dbReference>
<evidence type="ECO:0000313" key="2">
    <source>
        <dbReference type="Proteomes" id="UP000830835"/>
    </source>
</evidence>
<name>A0ABT0C8M8_THEVL</name>
<dbReference type="PANTHER" id="PTHR43434">
    <property type="entry name" value="PHOSPHOGLYCOLATE PHOSPHATASE"/>
    <property type="match status" value="1"/>
</dbReference>
<dbReference type="EMBL" id="JAFIRA010000006">
    <property type="protein sequence ID" value="MCJ2542135.1"/>
    <property type="molecule type" value="Genomic_DNA"/>
</dbReference>
<dbReference type="InterPro" id="IPR023198">
    <property type="entry name" value="PGP-like_dom2"/>
</dbReference>
<dbReference type="GO" id="GO:0016787">
    <property type="term" value="F:hydrolase activity"/>
    <property type="evidence" value="ECO:0007669"/>
    <property type="project" value="UniProtKB-KW"/>
</dbReference>
<gene>
    <name evidence="1" type="ORF">JX360_04300</name>
</gene>
<accession>A0ABT0C8M8</accession>
<dbReference type="SFLD" id="SFLDG01135">
    <property type="entry name" value="C1.5.6:_HAD__Beta-PGM__Phospha"/>
    <property type="match status" value="1"/>
</dbReference>
<reference evidence="1" key="1">
    <citation type="submission" date="2021-02" db="EMBL/GenBank/DDBJ databases">
        <title>The CRISPR/cas machinery reduction and long-range gene transfer in the hot spring cyanobacterium Synechococcus.</title>
        <authorList>
            <person name="Dvorak P."/>
            <person name="Jahodarova E."/>
            <person name="Hasler P."/>
            <person name="Poulickova A."/>
        </authorList>
    </citation>
    <scope>NUCLEOTIDE SEQUENCE</scope>
    <source>
        <strain evidence="1">Rupite</strain>
    </source>
</reference>
<keyword evidence="1" id="KW-0378">Hydrolase</keyword>
<dbReference type="InterPro" id="IPR036412">
    <property type="entry name" value="HAD-like_sf"/>
</dbReference>
<dbReference type="Gene3D" id="1.10.150.240">
    <property type="entry name" value="Putative phosphatase, domain 2"/>
    <property type="match status" value="1"/>
</dbReference>
<dbReference type="InterPro" id="IPR050155">
    <property type="entry name" value="HAD-like_hydrolase_sf"/>
</dbReference>
<dbReference type="NCBIfam" id="TIGR01509">
    <property type="entry name" value="HAD-SF-IA-v3"/>
    <property type="match status" value="1"/>
</dbReference>
<dbReference type="Proteomes" id="UP000830835">
    <property type="component" value="Unassembled WGS sequence"/>
</dbReference>
<protein>
    <submittedName>
        <fullName evidence="1">HAD family hydrolase</fullName>
    </submittedName>
</protein>
<dbReference type="SFLD" id="SFLDG01129">
    <property type="entry name" value="C1.5:_HAD__Beta-PGM__Phosphata"/>
    <property type="match status" value="1"/>
</dbReference>
<dbReference type="SUPFAM" id="SSF56784">
    <property type="entry name" value="HAD-like"/>
    <property type="match status" value="1"/>
</dbReference>
<dbReference type="Pfam" id="PF13419">
    <property type="entry name" value="HAD_2"/>
    <property type="match status" value="1"/>
</dbReference>
<organism evidence="1 2">
    <name type="scientific">Thermostichus vulcanus str. 'Rupite'</name>
    <dbReference type="NCBI Taxonomy" id="2813851"/>
    <lineage>
        <taxon>Bacteria</taxon>
        <taxon>Bacillati</taxon>
        <taxon>Cyanobacteriota</taxon>
        <taxon>Cyanophyceae</taxon>
        <taxon>Thermostichales</taxon>
        <taxon>Thermostichaceae</taxon>
        <taxon>Thermostichus</taxon>
    </lineage>
</organism>